<evidence type="ECO:0000313" key="1">
    <source>
        <dbReference type="EMBL" id="CAG2210755.1"/>
    </source>
</evidence>
<proteinExistence type="predicted"/>
<protein>
    <submittedName>
        <fullName evidence="1">Uncharacterized protein</fullName>
    </submittedName>
</protein>
<dbReference type="EMBL" id="CAJPWZ010001244">
    <property type="protein sequence ID" value="CAG2210755.1"/>
    <property type="molecule type" value="Genomic_DNA"/>
</dbReference>
<comment type="caution">
    <text evidence="1">The sequence shown here is derived from an EMBL/GenBank/DDBJ whole genome shotgun (WGS) entry which is preliminary data.</text>
</comment>
<reference evidence="1" key="1">
    <citation type="submission" date="2021-03" db="EMBL/GenBank/DDBJ databases">
        <authorList>
            <person name="Bekaert M."/>
        </authorList>
    </citation>
    <scope>NUCLEOTIDE SEQUENCE</scope>
</reference>
<sequence>MGLKYVKFTKESESKVNSDDESNEVDEAIFNIIKLIKDKKLNDNQISKLYSELGASTKTEIQNASRNSSYKNFDKLHEIDILNFLQEQPIPLISFLCGALNISLQDNINKKKLFSLVTLIEHLYFTKNNNYIGTFSFSNALIQWCLHGSKTAISLLGTSSASGSVTTLKSVLKSSSEAVNECPQHDDCFFDNTQRIGKTRRVREGGVTPLSIATNVVYCQSEEPTDVQSITENKPEIGKSRL</sequence>
<dbReference type="Proteomes" id="UP000683360">
    <property type="component" value="Unassembled WGS sequence"/>
</dbReference>
<name>A0A8S3RP24_MYTED</name>
<dbReference type="OrthoDB" id="6151976at2759"/>
<gene>
    <name evidence="1" type="ORF">MEDL_24886</name>
</gene>
<evidence type="ECO:0000313" key="2">
    <source>
        <dbReference type="Proteomes" id="UP000683360"/>
    </source>
</evidence>
<accession>A0A8S3RP24</accession>
<organism evidence="1 2">
    <name type="scientific">Mytilus edulis</name>
    <name type="common">Blue mussel</name>
    <dbReference type="NCBI Taxonomy" id="6550"/>
    <lineage>
        <taxon>Eukaryota</taxon>
        <taxon>Metazoa</taxon>
        <taxon>Spiralia</taxon>
        <taxon>Lophotrochozoa</taxon>
        <taxon>Mollusca</taxon>
        <taxon>Bivalvia</taxon>
        <taxon>Autobranchia</taxon>
        <taxon>Pteriomorphia</taxon>
        <taxon>Mytilida</taxon>
        <taxon>Mytiloidea</taxon>
        <taxon>Mytilidae</taxon>
        <taxon>Mytilinae</taxon>
        <taxon>Mytilus</taxon>
    </lineage>
</organism>
<dbReference type="AlphaFoldDB" id="A0A8S3RP24"/>
<keyword evidence="2" id="KW-1185">Reference proteome</keyword>